<keyword evidence="8" id="KW-1185">Reference proteome</keyword>
<dbReference type="Pfam" id="PF24656">
    <property type="entry name" value="CEPT76_peptidase"/>
    <property type="match status" value="1"/>
</dbReference>
<comment type="subcellular location">
    <subcellularLocation>
        <location evidence="1">Cytoplasm</location>
        <location evidence="1">Cytoskeleton</location>
        <location evidence="1">Microtubule organizing center</location>
        <location evidence="1">Centrosome</location>
    </subcellularLocation>
</comment>
<feature type="region of interest" description="Disordered" evidence="3">
    <location>
        <begin position="150"/>
        <end position="172"/>
    </location>
</feature>
<name>A0ABN9Q5D0_9DINO</name>
<proteinExistence type="predicted"/>
<comment type="caution">
    <text evidence="7">The sequence shown here is derived from an EMBL/GenBank/DDBJ whole genome shotgun (WGS) entry which is preliminary data.</text>
</comment>
<dbReference type="InterPro" id="IPR056290">
    <property type="entry name" value="CEPT76/DRC7_peptidase-like_dom"/>
</dbReference>
<dbReference type="EMBL" id="CAUYUJ010002479">
    <property type="protein sequence ID" value="CAK0800949.1"/>
    <property type="molecule type" value="Genomic_DNA"/>
</dbReference>
<accession>A0ABN9Q5D0</accession>
<evidence type="ECO:0000313" key="7">
    <source>
        <dbReference type="EMBL" id="CAK0800949.1"/>
    </source>
</evidence>
<reference evidence="7" key="1">
    <citation type="submission" date="2023-10" db="EMBL/GenBank/DDBJ databases">
        <authorList>
            <person name="Chen Y."/>
            <person name="Shah S."/>
            <person name="Dougan E. K."/>
            <person name="Thang M."/>
            <person name="Chan C."/>
        </authorList>
    </citation>
    <scope>NUCLEOTIDE SEQUENCE [LARGE SCALE GENOMIC DNA]</scope>
</reference>
<gene>
    <name evidence="7" type="ORF">PCOR1329_LOCUS8970</name>
</gene>
<feature type="domain" description="CEP76 C2" evidence="4">
    <location>
        <begin position="247"/>
        <end position="296"/>
    </location>
</feature>
<dbReference type="InterPro" id="IPR028926">
    <property type="entry name" value="CEP76-C2"/>
</dbReference>
<dbReference type="Pfam" id="PF24652">
    <property type="entry name" value="CEP76_C"/>
    <property type="match status" value="1"/>
</dbReference>
<dbReference type="Pfam" id="PF15627">
    <property type="entry name" value="CEP76-C2"/>
    <property type="match status" value="1"/>
</dbReference>
<dbReference type="InterPro" id="IPR052299">
    <property type="entry name" value="CEP76"/>
</dbReference>
<sequence length="692" mass="75933">MPRRPWPGSWSNGRSCGRTPTRCCGRWRIGAGPGRGHLHIPRVFSAEEPCAGPGRSIEEEQQRHAHTLSAPRADFSDLRRAPPWRCPPRARAPAPTPQVRAATSECEWPCRFFCSSASSARGPAALERARGGSAGARWRRAVGPRGRARLAPAPAPAGGQGLPGLPGRAGRGRPRAAVARGLWRPALPRPRRACHGGPQVRRHALPDAAGRVARGPARGRRPHTGAPGAGVPRRVRHRPDPWDAGPGALVCSHSLDWRSCLAAAGPKRLTVELHGVGKRHQLSVGVLHAEVELSPAGPPEAVVAHSGVVAQLRSEEQRREEVMRRVFEELDRWWADYHDLYRSRHVRLFAQTECRLFLPVTSFVTPLEAGRAIDSPYHALRWVALLPTEPTGPADLAEPCWHTFPALWARGHCTPEEKALLLCSLLLGWSLDAWCCLGTDTKGQPHAWAVVRDQGDASTPSGVACWDPRTASRVTMDDPRYLAAYTSIDAVFNHRRLYVCHSETAARVSFDFGDARLWLAVPLDEEAVDLLRLYPMGPQPPYAALRPRLWPLPAEAEELECAIEQRISMAVQAHREAAGLPTRFDEHLAQLLHVVLSGCEAERSGSQPRASLFEAIARRECGPHEVLQAIPVQFNHLRLSYFWPALVDRPSVRELLATPPPAASFAVRARVVPFPEGVVAVWVVLAGRGRPS</sequence>
<evidence type="ECO:0000259" key="5">
    <source>
        <dbReference type="Pfam" id="PF24652"/>
    </source>
</evidence>
<feature type="compositionally biased region" description="Gly residues" evidence="3">
    <location>
        <begin position="158"/>
        <end position="169"/>
    </location>
</feature>
<evidence type="ECO:0000256" key="2">
    <source>
        <dbReference type="ARBA" id="ARBA00022490"/>
    </source>
</evidence>
<dbReference type="PANTHER" id="PTHR46436">
    <property type="entry name" value="CENTROSOMAL PROTEIN OF 76 KDA"/>
    <property type="match status" value="1"/>
</dbReference>
<protein>
    <recommendedName>
        <fullName evidence="9">Centrosomal protein of 76 kDa</fullName>
    </recommendedName>
</protein>
<feature type="domain" description="Centrosomal protein of 76 kDa C-terminal" evidence="5">
    <location>
        <begin position="555"/>
        <end position="687"/>
    </location>
</feature>
<dbReference type="Proteomes" id="UP001189429">
    <property type="component" value="Unassembled WGS sequence"/>
</dbReference>
<dbReference type="PANTHER" id="PTHR46436:SF1">
    <property type="entry name" value="CENTROSOMAL PROTEIN OF 76 KDA"/>
    <property type="match status" value="1"/>
</dbReference>
<evidence type="ECO:0000313" key="8">
    <source>
        <dbReference type="Proteomes" id="UP001189429"/>
    </source>
</evidence>
<feature type="domain" description="CEP76/DRC7 peptidase-like" evidence="6">
    <location>
        <begin position="400"/>
        <end position="519"/>
    </location>
</feature>
<keyword evidence="2" id="KW-0963">Cytoplasm</keyword>
<evidence type="ECO:0000259" key="6">
    <source>
        <dbReference type="Pfam" id="PF24656"/>
    </source>
</evidence>
<evidence type="ECO:0008006" key="9">
    <source>
        <dbReference type="Google" id="ProtNLM"/>
    </source>
</evidence>
<evidence type="ECO:0000256" key="1">
    <source>
        <dbReference type="ARBA" id="ARBA00004300"/>
    </source>
</evidence>
<feature type="region of interest" description="Disordered" evidence="3">
    <location>
        <begin position="212"/>
        <end position="240"/>
    </location>
</feature>
<dbReference type="InterPro" id="IPR056288">
    <property type="entry name" value="CEP76_C"/>
</dbReference>
<evidence type="ECO:0000259" key="4">
    <source>
        <dbReference type="Pfam" id="PF15627"/>
    </source>
</evidence>
<feature type="region of interest" description="Disordered" evidence="3">
    <location>
        <begin position="49"/>
        <end position="97"/>
    </location>
</feature>
<evidence type="ECO:0000256" key="3">
    <source>
        <dbReference type="SAM" id="MobiDB-lite"/>
    </source>
</evidence>
<feature type="compositionally biased region" description="Low complexity" evidence="3">
    <location>
        <begin position="81"/>
        <end position="97"/>
    </location>
</feature>
<organism evidence="7 8">
    <name type="scientific">Prorocentrum cordatum</name>
    <dbReference type="NCBI Taxonomy" id="2364126"/>
    <lineage>
        <taxon>Eukaryota</taxon>
        <taxon>Sar</taxon>
        <taxon>Alveolata</taxon>
        <taxon>Dinophyceae</taxon>
        <taxon>Prorocentrales</taxon>
        <taxon>Prorocentraceae</taxon>
        <taxon>Prorocentrum</taxon>
    </lineage>
</organism>